<dbReference type="EMBL" id="JNBS01002784">
    <property type="protein sequence ID" value="OQR89298.1"/>
    <property type="molecule type" value="Genomic_DNA"/>
</dbReference>
<feature type="transmembrane region" description="Helical" evidence="2">
    <location>
        <begin position="42"/>
        <end position="62"/>
    </location>
</feature>
<organism evidence="4 5">
    <name type="scientific">Thraustotheca clavata</name>
    <dbReference type="NCBI Taxonomy" id="74557"/>
    <lineage>
        <taxon>Eukaryota</taxon>
        <taxon>Sar</taxon>
        <taxon>Stramenopiles</taxon>
        <taxon>Oomycota</taxon>
        <taxon>Saprolegniomycetes</taxon>
        <taxon>Saprolegniales</taxon>
        <taxon>Achlyaceae</taxon>
        <taxon>Thraustotheca</taxon>
    </lineage>
</organism>
<dbReference type="PROSITE" id="PS50020">
    <property type="entry name" value="WW_DOMAIN_2"/>
    <property type="match status" value="1"/>
</dbReference>
<comment type="caution">
    <text evidence="4">The sequence shown here is derived from an EMBL/GenBank/DDBJ whole genome shotgun (WGS) entry which is preliminary data.</text>
</comment>
<dbReference type="AlphaFoldDB" id="A0A1V9YUB3"/>
<evidence type="ECO:0000313" key="5">
    <source>
        <dbReference type="Proteomes" id="UP000243217"/>
    </source>
</evidence>
<keyword evidence="2" id="KW-0472">Membrane</keyword>
<keyword evidence="2" id="KW-0812">Transmembrane</keyword>
<evidence type="ECO:0000256" key="2">
    <source>
        <dbReference type="SAM" id="Phobius"/>
    </source>
</evidence>
<evidence type="ECO:0000256" key="1">
    <source>
        <dbReference type="SAM" id="MobiDB-lite"/>
    </source>
</evidence>
<accession>A0A1V9YUB3</accession>
<dbReference type="InterPro" id="IPR036020">
    <property type="entry name" value="WW_dom_sf"/>
</dbReference>
<feature type="transmembrane region" description="Helical" evidence="2">
    <location>
        <begin position="12"/>
        <end position="30"/>
    </location>
</feature>
<feature type="compositionally biased region" description="Basic residues" evidence="1">
    <location>
        <begin position="225"/>
        <end position="238"/>
    </location>
</feature>
<dbReference type="SUPFAM" id="SSF51045">
    <property type="entry name" value="WW domain"/>
    <property type="match status" value="1"/>
</dbReference>
<sequence>MSTRPIELLDDLLGTVLLLLSLAYGIALELTRRRVLTIQQLAFALASSIGILAVGGLVEHHITNEVLDMALFGSYVQSSIVFQLKYAPLISAFVMTIAVIVHFSICSCTCCCVASPDDDASHQACTVLRLRQSATMFILAWCALYFAIGMRLNARIRLSAIKPVGGTLHWQALQCPLVLSMVHIGSLLLVLLKQMLDHTTTPSSPPLEHNPQTTTTIIKEDKLPRSPRLKSASPRHRATPKEKPSTATAVHSLHIETKPVFTPASSPNKVDSGKVSPKVRPKLAVVTTLEPTTRAKAKPALATKASVQKPVGDGYDLEGLRPRAKSAIPSTIASDSDQSRGDAIPTGRSRAKPAAISAIRTTGSDIEPPGVRAKAKSAFLRPRTAESEDDRGRSRSDMLTGRRDGDDLSGFMSSESERDEMLFGPLSTRKYNSEAVDFSHIQAYPSDPWVLCYDEATGAQYYYCQETGESRWEKPVYLCTMCEAL</sequence>
<feature type="transmembrane region" description="Helical" evidence="2">
    <location>
        <begin position="89"/>
        <end position="114"/>
    </location>
</feature>
<evidence type="ECO:0000313" key="4">
    <source>
        <dbReference type="EMBL" id="OQR89298.1"/>
    </source>
</evidence>
<dbReference type="Proteomes" id="UP000243217">
    <property type="component" value="Unassembled WGS sequence"/>
</dbReference>
<dbReference type="Gene3D" id="2.20.70.10">
    <property type="match status" value="1"/>
</dbReference>
<name>A0A1V9YUB3_9STRA</name>
<gene>
    <name evidence="4" type="ORF">THRCLA_09805</name>
</gene>
<dbReference type="CDD" id="cd00201">
    <property type="entry name" value="WW"/>
    <property type="match status" value="1"/>
</dbReference>
<dbReference type="OrthoDB" id="123866at2759"/>
<feature type="compositionally biased region" description="Basic and acidic residues" evidence="1">
    <location>
        <begin position="383"/>
        <end position="406"/>
    </location>
</feature>
<evidence type="ECO:0000259" key="3">
    <source>
        <dbReference type="PROSITE" id="PS50020"/>
    </source>
</evidence>
<keyword evidence="5" id="KW-1185">Reference proteome</keyword>
<dbReference type="InterPro" id="IPR001202">
    <property type="entry name" value="WW_dom"/>
</dbReference>
<proteinExistence type="predicted"/>
<keyword evidence="2" id="KW-1133">Transmembrane helix</keyword>
<feature type="transmembrane region" description="Helical" evidence="2">
    <location>
        <begin position="134"/>
        <end position="150"/>
    </location>
</feature>
<reference evidence="4 5" key="1">
    <citation type="journal article" date="2014" name="Genome Biol. Evol.">
        <title>The secreted proteins of Achlya hypogyna and Thraustotheca clavata identify the ancestral oomycete secretome and reveal gene acquisitions by horizontal gene transfer.</title>
        <authorList>
            <person name="Misner I."/>
            <person name="Blouin N."/>
            <person name="Leonard G."/>
            <person name="Richards T.A."/>
            <person name="Lane C.E."/>
        </authorList>
    </citation>
    <scope>NUCLEOTIDE SEQUENCE [LARGE SCALE GENOMIC DNA]</scope>
    <source>
        <strain evidence="4 5">ATCC 34112</strain>
    </source>
</reference>
<feature type="domain" description="WW" evidence="3">
    <location>
        <begin position="447"/>
        <end position="477"/>
    </location>
</feature>
<feature type="region of interest" description="Disordered" evidence="1">
    <location>
        <begin position="200"/>
        <end position="251"/>
    </location>
</feature>
<feature type="region of interest" description="Disordered" evidence="1">
    <location>
        <begin position="329"/>
        <end position="414"/>
    </location>
</feature>
<protein>
    <recommendedName>
        <fullName evidence="3">WW domain-containing protein</fullName>
    </recommendedName>
</protein>
<dbReference type="PROSITE" id="PS01159">
    <property type="entry name" value="WW_DOMAIN_1"/>
    <property type="match status" value="1"/>
</dbReference>